<sequence length="118" mass="13557">MSFHRITDSFTLQYQSTFQIILRVATLRIHSLKSSPTISIPSAMKPVIFVLFSLIGTCCSYVINTGKASPELEERQWNGGLWKRDASPEAELEERQWNGGLWKRDASPEAELEERQWN</sequence>
<evidence type="ECO:0000313" key="2">
    <source>
        <dbReference type="EMBL" id="CAG8713795.1"/>
    </source>
</evidence>
<dbReference type="AlphaFoldDB" id="A0A9N9HZ37"/>
<dbReference type="OrthoDB" id="2460911at2759"/>
<protein>
    <submittedName>
        <fullName evidence="2">1226_t:CDS:1</fullName>
    </submittedName>
</protein>
<proteinExistence type="predicted"/>
<name>A0A9N9HZ37_9GLOM</name>
<feature type="compositionally biased region" description="Basic and acidic residues" evidence="1">
    <location>
        <begin position="102"/>
        <end position="118"/>
    </location>
</feature>
<accession>A0A9N9HZ37</accession>
<keyword evidence="3" id="KW-1185">Reference proteome</keyword>
<feature type="region of interest" description="Disordered" evidence="1">
    <location>
        <begin position="86"/>
        <end position="118"/>
    </location>
</feature>
<evidence type="ECO:0000313" key="3">
    <source>
        <dbReference type="Proteomes" id="UP000789405"/>
    </source>
</evidence>
<gene>
    <name evidence="2" type="ORF">DERYTH_LOCUS13785</name>
</gene>
<dbReference type="EMBL" id="CAJVPY010009927">
    <property type="protein sequence ID" value="CAG8713795.1"/>
    <property type="molecule type" value="Genomic_DNA"/>
</dbReference>
<dbReference type="Proteomes" id="UP000789405">
    <property type="component" value="Unassembled WGS sequence"/>
</dbReference>
<feature type="non-terminal residue" evidence="2">
    <location>
        <position position="118"/>
    </location>
</feature>
<evidence type="ECO:0000256" key="1">
    <source>
        <dbReference type="SAM" id="MobiDB-lite"/>
    </source>
</evidence>
<comment type="caution">
    <text evidence="2">The sequence shown here is derived from an EMBL/GenBank/DDBJ whole genome shotgun (WGS) entry which is preliminary data.</text>
</comment>
<reference evidence="2" key="1">
    <citation type="submission" date="2021-06" db="EMBL/GenBank/DDBJ databases">
        <authorList>
            <person name="Kallberg Y."/>
            <person name="Tangrot J."/>
            <person name="Rosling A."/>
        </authorList>
    </citation>
    <scope>NUCLEOTIDE SEQUENCE</scope>
    <source>
        <strain evidence="2">MA453B</strain>
    </source>
</reference>
<organism evidence="2 3">
    <name type="scientific">Dentiscutata erythropus</name>
    <dbReference type="NCBI Taxonomy" id="1348616"/>
    <lineage>
        <taxon>Eukaryota</taxon>
        <taxon>Fungi</taxon>
        <taxon>Fungi incertae sedis</taxon>
        <taxon>Mucoromycota</taxon>
        <taxon>Glomeromycotina</taxon>
        <taxon>Glomeromycetes</taxon>
        <taxon>Diversisporales</taxon>
        <taxon>Gigasporaceae</taxon>
        <taxon>Dentiscutata</taxon>
    </lineage>
</organism>